<protein>
    <submittedName>
        <fullName evidence="1">High nitrogen upregulated cytochrome P450 monooxygenase 2</fullName>
    </submittedName>
</protein>
<evidence type="ECO:0000313" key="1">
    <source>
        <dbReference type="EMBL" id="KAH7931071.1"/>
    </source>
</evidence>
<sequence>MSRRDALALDILLGLAVHLWFNKHEPVVSWSLFAILAVAPTPPAALLCEHMTALHSALVAYSLFFGTLFTSIVIYRISPIHPLAKYPGPVLCKVSQLWTVWIVSGGKQHQYRKTLHDAYGPVVRIGPNELSIADKDLLPAILGTQGMPKGPLFSGRRLTPISDKNSENYSLISSRDPQRHAQLRKPWNKAFANSPLKDYEELMVHRALQLIEELQGLCQQQPDGVSHVDIARWINFFSFDFMGDLAFNGGFELMRDGDKDGLLRRMSSALFYPAMCQHVPWFSPILRAVPYVGAPMRAFGKFAFQRTQSRYTQEVKRKDLFYYLTEAIISDSGTSPFPLILANSVLAIIAGSDTTSSVLSNIVYYLISNPTDYARLREEVDLVFRPTETSSVHPELFTEMPFLNAVINEVLRLQPPVPSSLQRAPMLGSGGKLVGPHYIKEGTAIQVPPYTLHRDPRYFYPLPDEFWPERWLKSSTEETGDKFVCDRGAFIPFSMGPANCVGKPLAMFELKTIVSLLVMHFEMKFDDGFDPKSWERGLKDHLVLAKGELMVKMVLRERVSVVG</sequence>
<gene>
    <name evidence="1" type="ORF">BV22DRAFT_1027830</name>
</gene>
<keyword evidence="1" id="KW-0503">Monooxygenase</keyword>
<keyword evidence="2" id="KW-1185">Reference proteome</keyword>
<keyword evidence="1" id="KW-0560">Oxidoreductase</keyword>
<comment type="caution">
    <text evidence="1">The sequence shown here is derived from an EMBL/GenBank/DDBJ whole genome shotgun (WGS) entry which is preliminary data.</text>
</comment>
<name>A0ACB8BYN6_9AGAM</name>
<dbReference type="Proteomes" id="UP000790709">
    <property type="component" value="Unassembled WGS sequence"/>
</dbReference>
<evidence type="ECO:0000313" key="2">
    <source>
        <dbReference type="Proteomes" id="UP000790709"/>
    </source>
</evidence>
<reference evidence="1" key="1">
    <citation type="journal article" date="2021" name="New Phytol.">
        <title>Evolutionary innovations through gain and loss of genes in the ectomycorrhizal Boletales.</title>
        <authorList>
            <person name="Wu G."/>
            <person name="Miyauchi S."/>
            <person name="Morin E."/>
            <person name="Kuo A."/>
            <person name="Drula E."/>
            <person name="Varga T."/>
            <person name="Kohler A."/>
            <person name="Feng B."/>
            <person name="Cao Y."/>
            <person name="Lipzen A."/>
            <person name="Daum C."/>
            <person name="Hundley H."/>
            <person name="Pangilinan J."/>
            <person name="Johnson J."/>
            <person name="Barry K."/>
            <person name="LaButti K."/>
            <person name="Ng V."/>
            <person name="Ahrendt S."/>
            <person name="Min B."/>
            <person name="Choi I.G."/>
            <person name="Park H."/>
            <person name="Plett J.M."/>
            <person name="Magnuson J."/>
            <person name="Spatafora J.W."/>
            <person name="Nagy L.G."/>
            <person name="Henrissat B."/>
            <person name="Grigoriev I.V."/>
            <person name="Yang Z.L."/>
            <person name="Xu J."/>
            <person name="Martin F.M."/>
        </authorList>
    </citation>
    <scope>NUCLEOTIDE SEQUENCE</scope>
    <source>
        <strain evidence="1">KUC20120723A-06</strain>
    </source>
</reference>
<proteinExistence type="predicted"/>
<dbReference type="EMBL" id="MU266328">
    <property type="protein sequence ID" value="KAH7931071.1"/>
    <property type="molecule type" value="Genomic_DNA"/>
</dbReference>
<accession>A0ACB8BYN6</accession>
<organism evidence="1 2">
    <name type="scientific">Leucogyrophana mollusca</name>
    <dbReference type="NCBI Taxonomy" id="85980"/>
    <lineage>
        <taxon>Eukaryota</taxon>
        <taxon>Fungi</taxon>
        <taxon>Dikarya</taxon>
        <taxon>Basidiomycota</taxon>
        <taxon>Agaricomycotina</taxon>
        <taxon>Agaricomycetes</taxon>
        <taxon>Agaricomycetidae</taxon>
        <taxon>Boletales</taxon>
        <taxon>Boletales incertae sedis</taxon>
        <taxon>Leucogyrophana</taxon>
    </lineage>
</organism>